<proteinExistence type="predicted"/>
<accession>A0AAD4SPD2</accession>
<feature type="compositionally biased region" description="Low complexity" evidence="1">
    <location>
        <begin position="9"/>
        <end position="33"/>
    </location>
</feature>
<name>A0AAD4SPD2_9MAGN</name>
<evidence type="ECO:0000313" key="3">
    <source>
        <dbReference type="Proteomes" id="UP001202328"/>
    </source>
</evidence>
<dbReference type="Proteomes" id="UP001202328">
    <property type="component" value="Unassembled WGS sequence"/>
</dbReference>
<feature type="region of interest" description="Disordered" evidence="1">
    <location>
        <begin position="1"/>
        <end position="33"/>
    </location>
</feature>
<sequence>MANWNHCCSTPQTPSLTTTTSAQQQQQQNSVSSFLHDQHYHYESFGHPFP</sequence>
<dbReference type="EMBL" id="JAJJMB010009474">
    <property type="protein sequence ID" value="KAI3913458.1"/>
    <property type="molecule type" value="Genomic_DNA"/>
</dbReference>
<organism evidence="2 3">
    <name type="scientific">Papaver atlanticum</name>
    <dbReference type="NCBI Taxonomy" id="357466"/>
    <lineage>
        <taxon>Eukaryota</taxon>
        <taxon>Viridiplantae</taxon>
        <taxon>Streptophyta</taxon>
        <taxon>Embryophyta</taxon>
        <taxon>Tracheophyta</taxon>
        <taxon>Spermatophyta</taxon>
        <taxon>Magnoliopsida</taxon>
        <taxon>Ranunculales</taxon>
        <taxon>Papaveraceae</taxon>
        <taxon>Papaveroideae</taxon>
        <taxon>Papaver</taxon>
    </lineage>
</organism>
<evidence type="ECO:0000256" key="1">
    <source>
        <dbReference type="SAM" id="MobiDB-lite"/>
    </source>
</evidence>
<feature type="non-terminal residue" evidence="2">
    <location>
        <position position="50"/>
    </location>
</feature>
<protein>
    <submittedName>
        <fullName evidence="2">Uncharacterized protein</fullName>
    </submittedName>
</protein>
<keyword evidence="3" id="KW-1185">Reference proteome</keyword>
<reference evidence="2" key="1">
    <citation type="submission" date="2022-04" db="EMBL/GenBank/DDBJ databases">
        <title>A functionally conserved STORR gene fusion in Papaver species that diverged 16.8 million years ago.</title>
        <authorList>
            <person name="Catania T."/>
        </authorList>
    </citation>
    <scope>NUCLEOTIDE SEQUENCE</scope>
    <source>
        <strain evidence="2">S-188037</strain>
    </source>
</reference>
<comment type="caution">
    <text evidence="2">The sequence shown here is derived from an EMBL/GenBank/DDBJ whole genome shotgun (WGS) entry which is preliminary data.</text>
</comment>
<evidence type="ECO:0000313" key="2">
    <source>
        <dbReference type="EMBL" id="KAI3913458.1"/>
    </source>
</evidence>
<gene>
    <name evidence="2" type="ORF">MKW98_003937</name>
</gene>
<dbReference type="AlphaFoldDB" id="A0AAD4SPD2"/>